<dbReference type="Pfam" id="PF06993">
    <property type="entry name" value="DUF1304"/>
    <property type="match status" value="1"/>
</dbReference>
<dbReference type="PATRIC" id="fig|1613.112.peg.1671"/>
<name>A0A1D7ZYZ3_LIMFE</name>
<accession>A0A1D7ZYZ3</accession>
<reference evidence="2 3" key="1">
    <citation type="submission" date="2016-09" db="EMBL/GenBank/DDBJ databases">
        <title>Genome Sequence of the Lactobacillus fermentum strain NCC2970 (CNCM I-5068).</title>
        <authorList>
            <person name="Barretto C."/>
            <person name="Ngom-Bru C."/>
            <person name="Genevaz A."/>
            <person name="Fournier C."/>
            <person name="Moine D."/>
            <person name="Kassam M."/>
            <person name="Iltis A."/>
            <person name="Sagory-Zalkind P."/>
            <person name="Faucherand G."/>
            <person name="Descombes P."/>
            <person name="Duboux S."/>
        </authorList>
    </citation>
    <scope>NUCLEOTIDE SEQUENCE [LARGE SCALE GENOMIC DNA]</scope>
    <source>
        <strain evidence="2 3">NCC2970</strain>
    </source>
</reference>
<proteinExistence type="predicted"/>
<protein>
    <submittedName>
        <fullName evidence="2">Membrane protein</fullName>
    </submittedName>
</protein>
<keyword evidence="1" id="KW-1133">Transmembrane helix</keyword>
<dbReference type="PANTHER" id="PTHR38446">
    <property type="entry name" value="BLL0914 PROTEIN"/>
    <property type="match status" value="1"/>
</dbReference>
<dbReference type="PANTHER" id="PTHR38446:SF1">
    <property type="entry name" value="BLL0914 PROTEIN"/>
    <property type="match status" value="1"/>
</dbReference>
<keyword evidence="1" id="KW-0472">Membrane</keyword>
<evidence type="ECO:0000313" key="2">
    <source>
        <dbReference type="EMBL" id="AOR75042.1"/>
    </source>
</evidence>
<feature type="transmembrane region" description="Helical" evidence="1">
    <location>
        <begin position="6"/>
        <end position="26"/>
    </location>
</feature>
<feature type="transmembrane region" description="Helical" evidence="1">
    <location>
        <begin position="78"/>
        <end position="96"/>
    </location>
</feature>
<dbReference type="InterPro" id="IPR009732">
    <property type="entry name" value="DUF1304"/>
</dbReference>
<organism evidence="2 3">
    <name type="scientific">Limosilactobacillus fermentum</name>
    <name type="common">Lactobacillus fermentum</name>
    <dbReference type="NCBI Taxonomy" id="1613"/>
    <lineage>
        <taxon>Bacteria</taxon>
        <taxon>Bacillati</taxon>
        <taxon>Bacillota</taxon>
        <taxon>Bacilli</taxon>
        <taxon>Lactobacillales</taxon>
        <taxon>Lactobacillaceae</taxon>
        <taxon>Limosilactobacillus</taxon>
    </lineage>
</organism>
<keyword evidence="1" id="KW-0812">Transmembrane</keyword>
<sequence>MEMLVIFVVMLVAIGHIGIMLIEMFASPEQQARAFDLPVEFTRQKEARISFANQGIYNGALGVMIIASYWLVRGVLLITVWQMLLVFIMVVALYGGFTATKKIWVIQLLPALIAFLLTL</sequence>
<dbReference type="EMBL" id="CP017151">
    <property type="protein sequence ID" value="AOR75042.1"/>
    <property type="molecule type" value="Genomic_DNA"/>
</dbReference>
<evidence type="ECO:0000256" key="1">
    <source>
        <dbReference type="SAM" id="Phobius"/>
    </source>
</evidence>
<dbReference type="AlphaFoldDB" id="A0A1D7ZYZ3"/>
<feature type="transmembrane region" description="Helical" evidence="1">
    <location>
        <begin position="55"/>
        <end position="72"/>
    </location>
</feature>
<gene>
    <name evidence="2" type="ORF">LACFE_CDS1596</name>
</gene>
<dbReference type="Proteomes" id="UP000094714">
    <property type="component" value="Chromosome"/>
</dbReference>
<evidence type="ECO:0000313" key="3">
    <source>
        <dbReference type="Proteomes" id="UP000094714"/>
    </source>
</evidence>